<dbReference type="Proteomes" id="UP000694255">
    <property type="component" value="Unassembled WGS sequence"/>
</dbReference>
<keyword evidence="5" id="KW-0808">Transferase</keyword>
<comment type="similarity">
    <text evidence="2">Belongs to the class IV-like SAM-binding methyltransferase superfamily. RNA methyltransferase TrmH family.</text>
</comment>
<evidence type="ECO:0000256" key="2">
    <source>
        <dbReference type="ARBA" id="ARBA00007228"/>
    </source>
</evidence>
<dbReference type="Pfam" id="PF08032">
    <property type="entry name" value="SpoU_sub_bind"/>
    <property type="match status" value="1"/>
</dbReference>
<dbReference type="PANTHER" id="PTHR46103">
    <property type="entry name" value="RRNA METHYLTRANSFERASE 1, MITOCHONDRIAL"/>
    <property type="match status" value="1"/>
</dbReference>
<dbReference type="GeneID" id="73467318"/>
<dbReference type="CDD" id="cd18105">
    <property type="entry name" value="SpoU-like_MRM1"/>
    <property type="match status" value="1"/>
</dbReference>
<accession>A0A8J5QHR4</accession>
<dbReference type="SMART" id="SM00967">
    <property type="entry name" value="SpoU_sub_bind"/>
    <property type="match status" value="1"/>
</dbReference>
<dbReference type="GO" id="GO:0003723">
    <property type="term" value="F:RNA binding"/>
    <property type="evidence" value="ECO:0007669"/>
    <property type="project" value="InterPro"/>
</dbReference>
<evidence type="ECO:0000256" key="3">
    <source>
        <dbReference type="ARBA" id="ARBA00022552"/>
    </source>
</evidence>
<dbReference type="EMBL" id="JAGSYN010000045">
    <property type="protein sequence ID" value="KAG7665894.1"/>
    <property type="molecule type" value="Genomic_DNA"/>
</dbReference>
<evidence type="ECO:0000313" key="11">
    <source>
        <dbReference type="EMBL" id="KAG7665894.1"/>
    </source>
</evidence>
<gene>
    <name evidence="11" type="ORF">J8A68_000517</name>
</gene>
<evidence type="ECO:0000313" key="12">
    <source>
        <dbReference type="Proteomes" id="UP000694255"/>
    </source>
</evidence>
<evidence type="ECO:0000256" key="1">
    <source>
        <dbReference type="ARBA" id="ARBA00004173"/>
    </source>
</evidence>
<evidence type="ECO:0000256" key="9">
    <source>
        <dbReference type="ARBA" id="ARBA00034881"/>
    </source>
</evidence>
<evidence type="ECO:0000256" key="5">
    <source>
        <dbReference type="ARBA" id="ARBA00022679"/>
    </source>
</evidence>
<keyword evidence="3" id="KW-0698">rRNA processing</keyword>
<organism evidence="11 12">
    <name type="scientific">[Candida] subhashii</name>
    <dbReference type="NCBI Taxonomy" id="561895"/>
    <lineage>
        <taxon>Eukaryota</taxon>
        <taxon>Fungi</taxon>
        <taxon>Dikarya</taxon>
        <taxon>Ascomycota</taxon>
        <taxon>Saccharomycotina</taxon>
        <taxon>Pichiomycetes</taxon>
        <taxon>Debaryomycetaceae</taxon>
        <taxon>Spathaspora</taxon>
    </lineage>
</organism>
<comment type="caution">
    <text evidence="11">The sequence shown here is derived from an EMBL/GenBank/DDBJ whole genome shotgun (WGS) entry which is preliminary data.</text>
</comment>
<dbReference type="InterPro" id="IPR013123">
    <property type="entry name" value="SpoU_subst-bd"/>
</dbReference>
<dbReference type="GO" id="GO:0016435">
    <property type="term" value="F:rRNA (guanine) methyltransferase activity"/>
    <property type="evidence" value="ECO:0007669"/>
    <property type="project" value="TreeGrafter"/>
</dbReference>
<keyword evidence="8" id="KW-0496">Mitochondrion</keyword>
<evidence type="ECO:0000256" key="6">
    <source>
        <dbReference type="ARBA" id="ARBA00022691"/>
    </source>
</evidence>
<keyword evidence="6" id="KW-0949">S-adenosyl-L-methionine</keyword>
<proteinExistence type="inferred from homology"/>
<evidence type="ECO:0000256" key="7">
    <source>
        <dbReference type="ARBA" id="ARBA00022946"/>
    </source>
</evidence>
<dbReference type="PANTHER" id="PTHR46103:SF1">
    <property type="entry name" value="RRNA METHYLTRANSFERASE 1, MITOCHONDRIAL"/>
    <property type="match status" value="1"/>
</dbReference>
<dbReference type="InterPro" id="IPR004441">
    <property type="entry name" value="rRNA_MeTrfase_TrmH"/>
</dbReference>
<dbReference type="NCBIfam" id="TIGR00186">
    <property type="entry name" value="rRNA_methyl_3"/>
    <property type="match status" value="1"/>
</dbReference>
<reference evidence="11 12" key="1">
    <citation type="journal article" date="2021" name="DNA Res.">
        <title>Genome analysis of Candida subhashii reveals its hybrid nature and dual mitochondrial genome conformations.</title>
        <authorList>
            <person name="Mixao V."/>
            <person name="Hegedusova E."/>
            <person name="Saus E."/>
            <person name="Pryszcz L.P."/>
            <person name="Cillingova A."/>
            <person name="Nosek J."/>
            <person name="Gabaldon T."/>
        </authorList>
    </citation>
    <scope>NUCLEOTIDE SEQUENCE [LARGE SCALE GENOMIC DNA]</scope>
    <source>
        <strain evidence="11 12">CBS 10753</strain>
    </source>
</reference>
<dbReference type="AlphaFoldDB" id="A0A8J5QHR4"/>
<comment type="subcellular location">
    <subcellularLocation>
        <location evidence="1">Mitochondrion</location>
    </subcellularLocation>
</comment>
<dbReference type="RefSeq" id="XP_049266126.1">
    <property type="nucleotide sequence ID" value="XM_049409231.1"/>
</dbReference>
<dbReference type="InterPro" id="IPR001537">
    <property type="entry name" value="SpoU_MeTrfase"/>
</dbReference>
<keyword evidence="12" id="KW-1185">Reference proteome</keyword>
<name>A0A8J5QHR4_9ASCO</name>
<protein>
    <recommendedName>
        <fullName evidence="9">rRNA methyltransferase 1, mitochondrial</fullName>
    </recommendedName>
</protein>
<feature type="domain" description="RNA 2-O ribose methyltransferase substrate binding" evidence="10">
    <location>
        <begin position="132"/>
        <end position="206"/>
    </location>
</feature>
<evidence type="ECO:0000256" key="8">
    <source>
        <dbReference type="ARBA" id="ARBA00023128"/>
    </source>
</evidence>
<evidence type="ECO:0000259" key="10">
    <source>
        <dbReference type="SMART" id="SM00967"/>
    </source>
</evidence>
<evidence type="ECO:0000256" key="4">
    <source>
        <dbReference type="ARBA" id="ARBA00022603"/>
    </source>
</evidence>
<dbReference type="InterPro" id="IPR047261">
    <property type="entry name" value="MRM1_MeTrfase_dom"/>
</dbReference>
<dbReference type="GO" id="GO:0005739">
    <property type="term" value="C:mitochondrion"/>
    <property type="evidence" value="ECO:0007669"/>
    <property type="project" value="UniProtKB-SubCell"/>
</dbReference>
<sequence length="425" mass="48555">MLNHTQRRCFSVASRFLFKNEIRPAVTPRDLKKGDVKTFERNFPIDQDDQKPWDKRNMSKDDFFRRKYANISDEYREKLNEKVARQRRMREMRSHQEYEERQEIRERAREERRRHQKPYSRYATAFNPLFEYVFGTHAVKSVLQANKRVCNALYVYNCKDSELIKLAKEKHGIRVIEAEDKNELNVLSKNGVHNGVVLETKGLDLPVISSVGESENGEYKLNIHSDEDNSIIEVIKPVTRPVVEDPTKTLHPLALFLDEIQDPQNMGNIVRTAYFLGVDFIVVPNHSSAKLGGVANKASAGALDMMDIYQTSNTLKFVTDVRAKGWHVISTSGTPDSIEDKNLQRKNNTTYQELKGKFIELSDLRMILNKTPVMLVIGSEGEGVRTNIKLRSDYLVGIPKGREGDAIVDSLNVVVATGIAIANCI</sequence>
<dbReference type="Pfam" id="PF00588">
    <property type="entry name" value="SpoU_methylase"/>
    <property type="match status" value="1"/>
</dbReference>
<keyword evidence="4" id="KW-0489">Methyltransferase</keyword>
<dbReference type="OrthoDB" id="270651at2759"/>
<dbReference type="InterPro" id="IPR047182">
    <property type="entry name" value="MRM1"/>
</dbReference>
<keyword evidence="7" id="KW-0809">Transit peptide</keyword>